<dbReference type="GO" id="GO:0004185">
    <property type="term" value="F:serine-type carboxypeptidase activity"/>
    <property type="evidence" value="ECO:0007669"/>
    <property type="project" value="InterPro"/>
</dbReference>
<evidence type="ECO:0000256" key="4">
    <source>
        <dbReference type="ARBA" id="ARBA00022729"/>
    </source>
</evidence>
<dbReference type="PANTHER" id="PTHR11802">
    <property type="entry name" value="SERINE PROTEASE FAMILY S10 SERINE CARBOXYPEPTIDASE"/>
    <property type="match status" value="1"/>
</dbReference>
<dbReference type="GO" id="GO:0006508">
    <property type="term" value="P:proteolysis"/>
    <property type="evidence" value="ECO:0007669"/>
    <property type="project" value="UniProtKB-KW"/>
</dbReference>
<evidence type="ECO:0000256" key="5">
    <source>
        <dbReference type="ARBA" id="ARBA00022801"/>
    </source>
</evidence>
<accession>A0A7R9F6W3</accession>
<evidence type="ECO:0000256" key="2">
    <source>
        <dbReference type="ARBA" id="ARBA00022645"/>
    </source>
</evidence>
<reference evidence="7" key="1">
    <citation type="submission" date="2020-11" db="EMBL/GenBank/DDBJ databases">
        <authorList>
            <person name="Tran Van P."/>
        </authorList>
    </citation>
    <scope>NUCLEOTIDE SEQUENCE</scope>
</reference>
<evidence type="ECO:0000256" key="3">
    <source>
        <dbReference type="ARBA" id="ARBA00022670"/>
    </source>
</evidence>
<comment type="similarity">
    <text evidence="1">Belongs to the peptidase S10 family.</text>
</comment>
<dbReference type="InterPro" id="IPR029058">
    <property type="entry name" value="AB_hydrolase_fold"/>
</dbReference>
<dbReference type="InterPro" id="IPR001563">
    <property type="entry name" value="Peptidase_S10"/>
</dbReference>
<proteinExistence type="inferred from homology"/>
<name>A0A7R9F6W3_9NEOP</name>
<keyword evidence="6" id="KW-0325">Glycoprotein</keyword>
<gene>
    <name evidence="7" type="ORF">TBIB3V08_LOCUS10222</name>
</gene>
<evidence type="ECO:0000256" key="1">
    <source>
        <dbReference type="ARBA" id="ARBA00009431"/>
    </source>
</evidence>
<keyword evidence="4" id="KW-0732">Signal</keyword>
<keyword evidence="3" id="KW-0645">Protease</keyword>
<evidence type="ECO:0000313" key="7">
    <source>
        <dbReference type="EMBL" id="CAD7447925.1"/>
    </source>
</evidence>
<dbReference type="Gene3D" id="3.40.50.1820">
    <property type="entry name" value="alpha/beta hydrolase"/>
    <property type="match status" value="1"/>
</dbReference>
<organism evidence="7">
    <name type="scientific">Timema bartmani</name>
    <dbReference type="NCBI Taxonomy" id="61472"/>
    <lineage>
        <taxon>Eukaryota</taxon>
        <taxon>Metazoa</taxon>
        <taxon>Ecdysozoa</taxon>
        <taxon>Arthropoda</taxon>
        <taxon>Hexapoda</taxon>
        <taxon>Insecta</taxon>
        <taxon>Pterygota</taxon>
        <taxon>Neoptera</taxon>
        <taxon>Polyneoptera</taxon>
        <taxon>Phasmatodea</taxon>
        <taxon>Timematodea</taxon>
        <taxon>Timematoidea</taxon>
        <taxon>Timematidae</taxon>
        <taxon>Timema</taxon>
    </lineage>
</organism>
<dbReference type="Pfam" id="PF00450">
    <property type="entry name" value="Peptidase_S10"/>
    <property type="match status" value="1"/>
</dbReference>
<evidence type="ECO:0000256" key="6">
    <source>
        <dbReference type="ARBA" id="ARBA00023180"/>
    </source>
</evidence>
<dbReference type="SUPFAM" id="SSF53474">
    <property type="entry name" value="alpha/beta-Hydrolases"/>
    <property type="match status" value="1"/>
</dbReference>
<dbReference type="AlphaFoldDB" id="A0A7R9F6W3"/>
<keyword evidence="5" id="KW-0378">Hydrolase</keyword>
<protein>
    <submittedName>
        <fullName evidence="7">Uncharacterized protein</fullName>
    </submittedName>
</protein>
<dbReference type="PANTHER" id="PTHR11802:SF472">
    <property type="entry name" value="SERINE CARBOXYPEPTIDASE CPVL-RELATED"/>
    <property type="match status" value="1"/>
</dbReference>
<keyword evidence="2" id="KW-0121">Carboxypeptidase</keyword>
<dbReference type="EMBL" id="OD569384">
    <property type="protein sequence ID" value="CAD7447925.1"/>
    <property type="molecule type" value="Genomic_DNA"/>
</dbReference>
<sequence length="148" mass="16366">MGWCSKSSQQGQTYISTKLEKLDGNASAPVILWLQGGPGSSSLFGLFTENGPYIYSLDNQLERRQYSWSNKHHLIYIDNPVGTGCPQTAWLNKLSELTSYCPLVPFCPTMLATHCPTLDRAEIQKRGEKGKGHLASASLPDYVQSIEV</sequence>